<dbReference type="PANTHER" id="PTHR24322">
    <property type="entry name" value="PKSB"/>
    <property type="match status" value="1"/>
</dbReference>
<keyword evidence="2" id="KW-0560">Oxidoreductase</keyword>
<dbReference type="NCBIfam" id="NF005878">
    <property type="entry name" value="PRK07825.1"/>
    <property type="match status" value="1"/>
</dbReference>
<comment type="similarity">
    <text evidence="1 3">Belongs to the short-chain dehydrogenases/reductases (SDR) family.</text>
</comment>
<organism evidence="5 6">
    <name type="scientific">Mycolicibacterium psychrotolerans</name>
    <dbReference type="NCBI Taxonomy" id="216929"/>
    <lineage>
        <taxon>Bacteria</taxon>
        <taxon>Bacillati</taxon>
        <taxon>Actinomycetota</taxon>
        <taxon>Actinomycetes</taxon>
        <taxon>Mycobacteriales</taxon>
        <taxon>Mycobacteriaceae</taxon>
        <taxon>Mycolicibacterium</taxon>
    </lineage>
</organism>
<accession>A0A7I7M6E7</accession>
<gene>
    <name evidence="5" type="ORF">MPSYJ_09180</name>
</gene>
<dbReference type="RefSeq" id="WP_163720594.1">
    <property type="nucleotide sequence ID" value="NZ_AP022574.1"/>
</dbReference>
<dbReference type="EMBL" id="AP022574">
    <property type="protein sequence ID" value="BBX67457.1"/>
    <property type="molecule type" value="Genomic_DNA"/>
</dbReference>
<evidence type="ECO:0000313" key="5">
    <source>
        <dbReference type="EMBL" id="BBX67457.1"/>
    </source>
</evidence>
<evidence type="ECO:0000313" key="6">
    <source>
        <dbReference type="Proteomes" id="UP000466514"/>
    </source>
</evidence>
<name>A0A7I7M6E7_9MYCO</name>
<dbReference type="InterPro" id="IPR057326">
    <property type="entry name" value="KR_dom"/>
</dbReference>
<evidence type="ECO:0000256" key="2">
    <source>
        <dbReference type="ARBA" id="ARBA00023002"/>
    </source>
</evidence>
<dbReference type="GO" id="GO:0016616">
    <property type="term" value="F:oxidoreductase activity, acting on the CH-OH group of donors, NAD or NADP as acceptor"/>
    <property type="evidence" value="ECO:0007669"/>
    <property type="project" value="TreeGrafter"/>
</dbReference>
<dbReference type="PRINTS" id="PR00081">
    <property type="entry name" value="GDHRDH"/>
</dbReference>
<dbReference type="PRINTS" id="PR00080">
    <property type="entry name" value="SDRFAMILY"/>
</dbReference>
<keyword evidence="6" id="KW-1185">Reference proteome</keyword>
<dbReference type="Pfam" id="PF00106">
    <property type="entry name" value="adh_short"/>
    <property type="match status" value="1"/>
</dbReference>
<dbReference type="InterPro" id="IPR036291">
    <property type="entry name" value="NAD(P)-bd_dom_sf"/>
</dbReference>
<dbReference type="SUPFAM" id="SSF51735">
    <property type="entry name" value="NAD(P)-binding Rossmann-fold domains"/>
    <property type="match status" value="1"/>
</dbReference>
<protein>
    <submittedName>
        <fullName evidence="5">Short-chain dehydrogenase</fullName>
    </submittedName>
</protein>
<feature type="domain" description="Ketoreductase" evidence="4">
    <location>
        <begin position="9"/>
        <end position="189"/>
    </location>
</feature>
<sequence length="284" mass="30086">MTNRNLSGKVVMITGSARGIGAATARAFANEGAKVVISDIDAKALAEAAESLQPALALPFDVSDRAAFDASCDRIEAEVGPIDILVNNAGIMPVARVNEIPQALADRVLDVNVKGVVNGTRAALDRMLPRRRGHIINISSAFGEVYSSYLADYIGSKHFVVGFTDAARMELHGSGVDVSVVLPGQVETGLTAGLIKARGFSLAKPEQIAAAIVQTARRPRRHTYVPWTFSAIVVAVKFLPKALTEPLLRVLGANKVINAADPAVRTAYNERALVKPTPTSVPSR</sequence>
<dbReference type="KEGG" id="mpsc:MPSYJ_09180"/>
<evidence type="ECO:0000256" key="3">
    <source>
        <dbReference type="RuleBase" id="RU000363"/>
    </source>
</evidence>
<proteinExistence type="inferred from homology"/>
<evidence type="ECO:0000259" key="4">
    <source>
        <dbReference type="SMART" id="SM00822"/>
    </source>
</evidence>
<reference evidence="5 6" key="1">
    <citation type="journal article" date="2019" name="Emerg. Microbes Infect.">
        <title>Comprehensive subspecies identification of 175 nontuberculous mycobacteria species based on 7547 genomic profiles.</title>
        <authorList>
            <person name="Matsumoto Y."/>
            <person name="Kinjo T."/>
            <person name="Motooka D."/>
            <person name="Nabeya D."/>
            <person name="Jung N."/>
            <person name="Uechi K."/>
            <person name="Horii T."/>
            <person name="Iida T."/>
            <person name="Fujita J."/>
            <person name="Nakamura S."/>
        </authorList>
    </citation>
    <scope>NUCLEOTIDE SEQUENCE [LARGE SCALE GENOMIC DNA]</scope>
    <source>
        <strain evidence="5 6">JCM 13323</strain>
    </source>
</reference>
<dbReference type="AlphaFoldDB" id="A0A7I7M6E7"/>
<evidence type="ECO:0000256" key="1">
    <source>
        <dbReference type="ARBA" id="ARBA00006484"/>
    </source>
</evidence>
<dbReference type="FunFam" id="3.40.50.720:FF:000084">
    <property type="entry name" value="Short-chain dehydrogenase reductase"/>
    <property type="match status" value="1"/>
</dbReference>
<dbReference type="PANTHER" id="PTHR24322:SF736">
    <property type="entry name" value="RETINOL DEHYDROGENASE 10"/>
    <property type="match status" value="1"/>
</dbReference>
<dbReference type="InterPro" id="IPR002347">
    <property type="entry name" value="SDR_fam"/>
</dbReference>
<dbReference type="CDD" id="cd05233">
    <property type="entry name" value="SDR_c"/>
    <property type="match status" value="1"/>
</dbReference>
<dbReference type="SMART" id="SM00822">
    <property type="entry name" value="PKS_KR"/>
    <property type="match status" value="1"/>
</dbReference>
<dbReference type="Gene3D" id="3.40.50.720">
    <property type="entry name" value="NAD(P)-binding Rossmann-like Domain"/>
    <property type="match status" value="1"/>
</dbReference>
<dbReference type="Proteomes" id="UP000466514">
    <property type="component" value="Chromosome"/>
</dbReference>